<sequence>MNLKDVNSTLTEIEDGLMGGLATIDVFSKTSGMSVAGIRSSPKACALFNILCERITEALKKSQLPVPDFVYQTLLRLGEEGNVMIIVVDLTDKYRMGMAVDCVKAPLGILVSVVLPDTIPRLRGSLR</sequence>
<keyword evidence="2" id="KW-1185">Reference proteome</keyword>
<dbReference type="Proteomes" id="UP000199400">
    <property type="component" value="Unassembled WGS sequence"/>
</dbReference>
<protein>
    <recommendedName>
        <fullName evidence="3">Roadblock/LAMTOR2 domain-containing protein</fullName>
    </recommendedName>
</protein>
<evidence type="ECO:0000313" key="2">
    <source>
        <dbReference type="Proteomes" id="UP000199400"/>
    </source>
</evidence>
<name>A0A1I2G0E3_9BACT</name>
<evidence type="ECO:0008006" key="3">
    <source>
        <dbReference type="Google" id="ProtNLM"/>
    </source>
</evidence>
<reference evidence="2" key="1">
    <citation type="submission" date="2016-10" db="EMBL/GenBank/DDBJ databases">
        <authorList>
            <person name="Varghese N."/>
            <person name="Submissions S."/>
        </authorList>
    </citation>
    <scope>NUCLEOTIDE SEQUENCE [LARGE SCALE GENOMIC DNA]</scope>
    <source>
        <strain evidence="2">ATCC 25963</strain>
    </source>
</reference>
<dbReference type="EMBL" id="FOMX01000029">
    <property type="protein sequence ID" value="SFF10633.1"/>
    <property type="molecule type" value="Genomic_DNA"/>
</dbReference>
<dbReference type="RefSeq" id="WP_096332312.1">
    <property type="nucleotide sequence ID" value="NZ_FOMX01000029.1"/>
</dbReference>
<dbReference type="AlphaFoldDB" id="A0A1I2G0E3"/>
<organism evidence="1 2">
    <name type="scientific">Nannocystis exedens</name>
    <dbReference type="NCBI Taxonomy" id="54"/>
    <lineage>
        <taxon>Bacteria</taxon>
        <taxon>Pseudomonadati</taxon>
        <taxon>Myxococcota</taxon>
        <taxon>Polyangia</taxon>
        <taxon>Nannocystales</taxon>
        <taxon>Nannocystaceae</taxon>
        <taxon>Nannocystis</taxon>
    </lineage>
</organism>
<accession>A0A1I2G0E3</accession>
<proteinExistence type="predicted"/>
<evidence type="ECO:0000313" key="1">
    <source>
        <dbReference type="EMBL" id="SFF10633.1"/>
    </source>
</evidence>
<gene>
    <name evidence="1" type="ORF">SAMN02745121_06954</name>
</gene>